<dbReference type="SMART" id="SM00448">
    <property type="entry name" value="REC"/>
    <property type="match status" value="1"/>
</dbReference>
<protein>
    <submittedName>
        <fullName evidence="8">DNA-binding response regulator</fullName>
    </submittedName>
</protein>
<dbReference type="InterPro" id="IPR011006">
    <property type="entry name" value="CheY-like_superfamily"/>
</dbReference>
<dbReference type="PRINTS" id="PR00038">
    <property type="entry name" value="HTHLUXR"/>
</dbReference>
<feature type="modified residue" description="4-aspartylphosphate" evidence="5">
    <location>
        <position position="55"/>
    </location>
</feature>
<dbReference type="SUPFAM" id="SSF46894">
    <property type="entry name" value="C-terminal effector domain of the bipartite response regulators"/>
    <property type="match status" value="1"/>
</dbReference>
<proteinExistence type="predicted"/>
<accession>A0A9W6RQX1</accession>
<dbReference type="RefSeq" id="WP_285632191.1">
    <property type="nucleotide sequence ID" value="NZ_BSTJ01000013.1"/>
</dbReference>
<name>A0A9W6RQX1_9ACTN</name>
<keyword evidence="3 8" id="KW-0238">DNA-binding</keyword>
<evidence type="ECO:0000256" key="2">
    <source>
        <dbReference type="ARBA" id="ARBA00023015"/>
    </source>
</evidence>
<dbReference type="InterPro" id="IPR039420">
    <property type="entry name" value="WalR-like"/>
</dbReference>
<evidence type="ECO:0000259" key="6">
    <source>
        <dbReference type="PROSITE" id="PS50043"/>
    </source>
</evidence>
<keyword evidence="2" id="KW-0805">Transcription regulation</keyword>
<evidence type="ECO:0000313" key="9">
    <source>
        <dbReference type="Proteomes" id="UP001165135"/>
    </source>
</evidence>
<evidence type="ECO:0000256" key="1">
    <source>
        <dbReference type="ARBA" id="ARBA00022553"/>
    </source>
</evidence>
<evidence type="ECO:0000256" key="4">
    <source>
        <dbReference type="ARBA" id="ARBA00023163"/>
    </source>
</evidence>
<organism evidence="8 9">
    <name type="scientific">Actinoallomurus iriomotensis</name>
    <dbReference type="NCBI Taxonomy" id="478107"/>
    <lineage>
        <taxon>Bacteria</taxon>
        <taxon>Bacillati</taxon>
        <taxon>Actinomycetota</taxon>
        <taxon>Actinomycetes</taxon>
        <taxon>Streptosporangiales</taxon>
        <taxon>Thermomonosporaceae</taxon>
        <taxon>Actinoallomurus</taxon>
    </lineage>
</organism>
<evidence type="ECO:0000313" key="8">
    <source>
        <dbReference type="EMBL" id="GLY79949.1"/>
    </source>
</evidence>
<dbReference type="PANTHER" id="PTHR43214:SF24">
    <property type="entry name" value="TRANSCRIPTIONAL REGULATORY PROTEIN NARL-RELATED"/>
    <property type="match status" value="1"/>
</dbReference>
<dbReference type="InterPro" id="IPR000792">
    <property type="entry name" value="Tscrpt_reg_LuxR_C"/>
</dbReference>
<dbReference type="SUPFAM" id="SSF52172">
    <property type="entry name" value="CheY-like"/>
    <property type="match status" value="1"/>
</dbReference>
<evidence type="ECO:0000259" key="7">
    <source>
        <dbReference type="PROSITE" id="PS50110"/>
    </source>
</evidence>
<dbReference type="EMBL" id="BSTJ01000013">
    <property type="protein sequence ID" value="GLY79949.1"/>
    <property type="molecule type" value="Genomic_DNA"/>
</dbReference>
<reference evidence="8" key="1">
    <citation type="submission" date="2023-03" db="EMBL/GenBank/DDBJ databases">
        <title>Actinoallomurus iriomotensis NBRC 103681.</title>
        <authorList>
            <person name="Ichikawa N."/>
            <person name="Sato H."/>
            <person name="Tonouchi N."/>
        </authorList>
    </citation>
    <scope>NUCLEOTIDE SEQUENCE</scope>
    <source>
        <strain evidence="8">NBRC 103681</strain>
    </source>
</reference>
<evidence type="ECO:0000256" key="3">
    <source>
        <dbReference type="ARBA" id="ARBA00023125"/>
    </source>
</evidence>
<gene>
    <name evidence="8" type="ORF">Airi01_082160</name>
</gene>
<dbReference type="InterPro" id="IPR016032">
    <property type="entry name" value="Sig_transdc_resp-reg_C-effctor"/>
</dbReference>
<dbReference type="Pfam" id="PF00196">
    <property type="entry name" value="GerE"/>
    <property type="match status" value="1"/>
</dbReference>
<dbReference type="Gene3D" id="3.40.50.2300">
    <property type="match status" value="1"/>
</dbReference>
<dbReference type="GO" id="GO:0006355">
    <property type="term" value="P:regulation of DNA-templated transcription"/>
    <property type="evidence" value="ECO:0007669"/>
    <property type="project" value="InterPro"/>
</dbReference>
<dbReference type="GO" id="GO:0000160">
    <property type="term" value="P:phosphorelay signal transduction system"/>
    <property type="evidence" value="ECO:0007669"/>
    <property type="project" value="InterPro"/>
</dbReference>
<comment type="caution">
    <text evidence="8">The sequence shown here is derived from an EMBL/GenBank/DDBJ whole genome shotgun (WGS) entry which is preliminary data.</text>
</comment>
<dbReference type="InterPro" id="IPR058245">
    <property type="entry name" value="NreC/VraR/RcsB-like_REC"/>
</dbReference>
<keyword evidence="1 5" id="KW-0597">Phosphoprotein</keyword>
<dbReference type="PROSITE" id="PS50110">
    <property type="entry name" value="RESPONSE_REGULATORY"/>
    <property type="match status" value="1"/>
</dbReference>
<dbReference type="AlphaFoldDB" id="A0A9W6RQX1"/>
<dbReference type="CDD" id="cd06170">
    <property type="entry name" value="LuxR_C_like"/>
    <property type="match status" value="1"/>
</dbReference>
<feature type="domain" description="Response regulatory" evidence="7">
    <location>
        <begin position="4"/>
        <end position="124"/>
    </location>
</feature>
<feature type="domain" description="HTH luxR-type" evidence="6">
    <location>
        <begin position="158"/>
        <end position="223"/>
    </location>
</feature>
<dbReference type="Proteomes" id="UP001165135">
    <property type="component" value="Unassembled WGS sequence"/>
</dbReference>
<dbReference type="GO" id="GO:0003677">
    <property type="term" value="F:DNA binding"/>
    <property type="evidence" value="ECO:0007669"/>
    <property type="project" value="UniProtKB-KW"/>
</dbReference>
<dbReference type="InterPro" id="IPR001789">
    <property type="entry name" value="Sig_transdc_resp-reg_receiver"/>
</dbReference>
<dbReference type="PANTHER" id="PTHR43214">
    <property type="entry name" value="TWO-COMPONENT RESPONSE REGULATOR"/>
    <property type="match status" value="1"/>
</dbReference>
<dbReference type="Pfam" id="PF00072">
    <property type="entry name" value="Response_reg"/>
    <property type="match status" value="1"/>
</dbReference>
<keyword evidence="4" id="KW-0804">Transcription</keyword>
<evidence type="ECO:0000256" key="5">
    <source>
        <dbReference type="PROSITE-ProRule" id="PRU00169"/>
    </source>
</evidence>
<dbReference type="SMART" id="SM00421">
    <property type="entry name" value="HTH_LUXR"/>
    <property type="match status" value="1"/>
</dbReference>
<dbReference type="PROSITE" id="PS50043">
    <property type="entry name" value="HTH_LUXR_2"/>
    <property type="match status" value="1"/>
</dbReference>
<dbReference type="PROSITE" id="PS00622">
    <property type="entry name" value="HTH_LUXR_1"/>
    <property type="match status" value="1"/>
</dbReference>
<dbReference type="CDD" id="cd17535">
    <property type="entry name" value="REC_NarL-like"/>
    <property type="match status" value="1"/>
</dbReference>
<sequence>MTVRVLLVDDQEMVRAALRAVIDRRDDLCVVGDAADGEQAVAAALRLRPDVVVMDVRMPGMTGVEATRRILDGWPHPAPPPRVLVLTTFDLDEYVHAALRAGAGGFLLKNSPPDQLAHAIRVVAEGEAMLAPSVTHRLISTFTALPLGLVPGVSGPGRHELIDALTERELRVLILVARGLSNLQIADALGLTQANVKSRVNRILTRLGLDNRVQAAILVHEAGLLPAVHGRDEPPEPRRTRP</sequence>